<accession>A0ABZ0Z2S0</accession>
<protein>
    <submittedName>
        <fullName evidence="1">Uncharacterized protein</fullName>
    </submittedName>
</protein>
<dbReference type="Proteomes" id="UP001358193">
    <property type="component" value="Segment"/>
</dbReference>
<sequence length="214" mass="25940">MGYILNFYKFPIKDIGKFSDIDEADFEKMSENEQLPENIYERVLSNFTNWIYFDEFNDFDKKLIWTDLFKNLKFSKYNYKIINKSQFKNIIFMVCHQVRKNFKSLVIDTKDLNIFNDFKEKPIDLTNLEGKYPACIGDETGNLNLIEKIYLNIFEINKRNFLFENLYTDDSLNKLLDKKWEVNQIDSFDYILLNLIYIYKIFDWDHYTLLAINN</sequence>
<reference evidence="1 2" key="1">
    <citation type="submission" date="2023-11" db="EMBL/GenBank/DDBJ databases">
        <authorList>
            <person name="Cook R."/>
            <person name="Crisci M."/>
            <person name="Pye H."/>
            <person name="Adriaenssens E."/>
            <person name="Santini J."/>
        </authorList>
    </citation>
    <scope>NUCLEOTIDE SEQUENCE [LARGE SCALE GENOMIC DNA]</scope>
    <source>
        <strain evidence="1">Lak_Megaphage_Sonny</strain>
    </source>
</reference>
<keyword evidence="2" id="KW-1185">Reference proteome</keyword>
<evidence type="ECO:0000313" key="2">
    <source>
        <dbReference type="Proteomes" id="UP001358193"/>
    </source>
</evidence>
<dbReference type="EMBL" id="OR769223">
    <property type="protein sequence ID" value="WQJ53495.1"/>
    <property type="molecule type" value="Genomic_DNA"/>
</dbReference>
<organism evidence="1 2">
    <name type="scientific">phage Lak_Megaphage_Sonny</name>
    <dbReference type="NCBI Taxonomy" id="3109229"/>
    <lineage>
        <taxon>Viruses</taxon>
        <taxon>Duplodnaviria</taxon>
        <taxon>Heunggongvirae</taxon>
        <taxon>Uroviricota</taxon>
        <taxon>Caudoviricetes</taxon>
        <taxon>Caudoviricetes code 15 clade</taxon>
    </lineage>
</organism>
<name>A0ABZ0Z2S0_9CAUD</name>
<proteinExistence type="predicted"/>
<evidence type="ECO:0000313" key="1">
    <source>
        <dbReference type="EMBL" id="WQJ53495.1"/>
    </source>
</evidence>